<keyword evidence="1" id="KW-0732">Signal</keyword>
<dbReference type="AlphaFoldDB" id="A0A2M4CBH7"/>
<dbReference type="EMBL" id="GGFJ01013549">
    <property type="protein sequence ID" value="MBW62690.1"/>
    <property type="molecule type" value="Transcribed_RNA"/>
</dbReference>
<evidence type="ECO:0000313" key="2">
    <source>
        <dbReference type="EMBL" id="MBW62690.1"/>
    </source>
</evidence>
<sequence length="80" mass="8908">MFPLLLACFWLVQVLQLLRRKICARTNSAQNLFSQLQTGRGLVSPGSSPKRQQPLQHYAKQAVFLQLTSSSSSSYSNSPP</sequence>
<organism evidence="2">
    <name type="scientific">Anopheles marajoara</name>
    <dbReference type="NCBI Taxonomy" id="58244"/>
    <lineage>
        <taxon>Eukaryota</taxon>
        <taxon>Metazoa</taxon>
        <taxon>Ecdysozoa</taxon>
        <taxon>Arthropoda</taxon>
        <taxon>Hexapoda</taxon>
        <taxon>Insecta</taxon>
        <taxon>Pterygota</taxon>
        <taxon>Neoptera</taxon>
        <taxon>Endopterygota</taxon>
        <taxon>Diptera</taxon>
        <taxon>Nematocera</taxon>
        <taxon>Culicoidea</taxon>
        <taxon>Culicidae</taxon>
        <taxon>Anophelinae</taxon>
        <taxon>Anopheles</taxon>
    </lineage>
</organism>
<proteinExistence type="predicted"/>
<name>A0A2M4CBH7_9DIPT</name>
<feature type="signal peptide" evidence="1">
    <location>
        <begin position="1"/>
        <end position="24"/>
    </location>
</feature>
<reference evidence="2" key="1">
    <citation type="submission" date="2018-01" db="EMBL/GenBank/DDBJ databases">
        <title>An insight into the sialome of Amazonian anophelines.</title>
        <authorList>
            <person name="Ribeiro J.M."/>
            <person name="Scarpassa V."/>
            <person name="Calvo E."/>
        </authorList>
    </citation>
    <scope>NUCLEOTIDE SEQUENCE</scope>
    <source>
        <tissue evidence="2">Salivary glands</tissue>
    </source>
</reference>
<evidence type="ECO:0000256" key="1">
    <source>
        <dbReference type="SAM" id="SignalP"/>
    </source>
</evidence>
<protein>
    <submittedName>
        <fullName evidence="2">Putative secreted protein</fullName>
    </submittedName>
</protein>
<feature type="chain" id="PRO_5014623727" evidence="1">
    <location>
        <begin position="25"/>
        <end position="80"/>
    </location>
</feature>
<accession>A0A2M4CBH7</accession>